<dbReference type="Proteomes" id="UP001552299">
    <property type="component" value="Unassembled WGS sequence"/>
</dbReference>
<name>A0ABD0UM07_DENTH</name>
<dbReference type="PANTHER" id="PTHR31286:SF180">
    <property type="entry name" value="OS10G0362600 PROTEIN"/>
    <property type="match status" value="1"/>
</dbReference>
<accession>A0ABD0UM07</accession>
<reference evidence="1 2" key="1">
    <citation type="journal article" date="2024" name="Plant Biotechnol. J.">
        <title>Dendrobium thyrsiflorum genome and its molecular insights into genes involved in important horticultural traits.</title>
        <authorList>
            <person name="Chen B."/>
            <person name="Wang J.Y."/>
            <person name="Zheng P.J."/>
            <person name="Li K.L."/>
            <person name="Liang Y.M."/>
            <person name="Chen X.F."/>
            <person name="Zhang C."/>
            <person name="Zhao X."/>
            <person name="He X."/>
            <person name="Zhang G.Q."/>
            <person name="Liu Z.J."/>
            <person name="Xu Q."/>
        </authorList>
    </citation>
    <scope>NUCLEOTIDE SEQUENCE [LARGE SCALE GENOMIC DNA]</scope>
    <source>
        <strain evidence="1">GZMU011</strain>
    </source>
</reference>
<dbReference type="EMBL" id="JANQDX010000015">
    <property type="protein sequence ID" value="KAL0911421.1"/>
    <property type="molecule type" value="Genomic_DNA"/>
</dbReference>
<organism evidence="1 2">
    <name type="scientific">Dendrobium thyrsiflorum</name>
    <name type="common">Pinecone-like raceme dendrobium</name>
    <name type="synonym">Orchid</name>
    <dbReference type="NCBI Taxonomy" id="117978"/>
    <lineage>
        <taxon>Eukaryota</taxon>
        <taxon>Viridiplantae</taxon>
        <taxon>Streptophyta</taxon>
        <taxon>Embryophyta</taxon>
        <taxon>Tracheophyta</taxon>
        <taxon>Spermatophyta</taxon>
        <taxon>Magnoliopsida</taxon>
        <taxon>Liliopsida</taxon>
        <taxon>Asparagales</taxon>
        <taxon>Orchidaceae</taxon>
        <taxon>Epidendroideae</taxon>
        <taxon>Malaxideae</taxon>
        <taxon>Dendrobiinae</taxon>
        <taxon>Dendrobium</taxon>
    </lineage>
</organism>
<evidence type="ECO:0000313" key="2">
    <source>
        <dbReference type="Proteomes" id="UP001552299"/>
    </source>
</evidence>
<evidence type="ECO:0000313" key="1">
    <source>
        <dbReference type="EMBL" id="KAL0911421.1"/>
    </source>
</evidence>
<dbReference type="InterPro" id="IPR040256">
    <property type="entry name" value="At4g02000-like"/>
</dbReference>
<keyword evidence="2" id="KW-1185">Reference proteome</keyword>
<dbReference type="AlphaFoldDB" id="A0ABD0UM07"/>
<comment type="caution">
    <text evidence="1">The sequence shown here is derived from an EMBL/GenBank/DDBJ whole genome shotgun (WGS) entry which is preliminary data.</text>
</comment>
<dbReference type="PANTHER" id="PTHR31286">
    <property type="entry name" value="GLYCINE-RICH CELL WALL STRUCTURAL PROTEIN 1.8-LIKE"/>
    <property type="match status" value="1"/>
</dbReference>
<proteinExistence type="predicted"/>
<sequence length="297" mass="31624">MFGRPLQVNNATSVGSRPLLARILVELDITKKFPDKLWLGPEKFGCVQHVEMETFPSFCVPCKCIRHFSDDCRPQSSIPVNVATNTPKLVISNENATGANAILDNLNPISFDRNTDAMLNNLTVPLTPALVICGENCMKTTEAVDIGSGVIELGKNVDHDVEENVPSNNIFPLANAYVNRDGGDENLDVNNCGVNQCATPNLSSNADGVAVDSALDGDISTPCGVVHGPCFVGTLGPDIGPSNGINSLVLSPNVPNFVNRDVIDVPVSIISKDALNAHLNMKDSCLDQSDWLDGLAS</sequence>
<protein>
    <submittedName>
        <fullName evidence="1">Uncharacterized protein</fullName>
    </submittedName>
</protein>
<gene>
    <name evidence="1" type="ORF">M5K25_019561</name>
</gene>